<name>A0A6A4IEG4_9AGAR</name>
<accession>A0A6A4IEG4</accession>
<evidence type="ECO:0000313" key="3">
    <source>
        <dbReference type="Proteomes" id="UP000799118"/>
    </source>
</evidence>
<organism evidence="2 3">
    <name type="scientific">Gymnopus androsaceus JB14</name>
    <dbReference type="NCBI Taxonomy" id="1447944"/>
    <lineage>
        <taxon>Eukaryota</taxon>
        <taxon>Fungi</taxon>
        <taxon>Dikarya</taxon>
        <taxon>Basidiomycota</taxon>
        <taxon>Agaricomycotina</taxon>
        <taxon>Agaricomycetes</taxon>
        <taxon>Agaricomycetidae</taxon>
        <taxon>Agaricales</taxon>
        <taxon>Marasmiineae</taxon>
        <taxon>Omphalotaceae</taxon>
        <taxon>Gymnopus</taxon>
    </lineage>
</organism>
<protein>
    <recommendedName>
        <fullName evidence="4">F-box domain-containing protein</fullName>
    </recommendedName>
</protein>
<keyword evidence="3" id="KW-1185">Reference proteome</keyword>
<proteinExistence type="predicted"/>
<sequence length="492" mass="55297">MPSSLEASMQQAGPNFPPEVSDYILDHCHDDKLTLAASSLVSHSFNVACRYHLLAKNIDISNGPERGEDREKIPIHTESESEEGTNINPASSAASFIRIVLAPSSTIAPFLQELSLVLRPSEKKEVLASAWLDELLALLPATKTDCTKFSNAATASPFHLRTLRLFRHGVDLSAFALTALHQNFPTITTLAFFETTLHRRSLRRDMEWVCGFANLEDLLFYGHHRANKRRVGDEGVAGMNVSVDGDTSAWVWNHPLHSFDLNEAVNAQGTTTIRLPQSIRSLRLDLPGPALEAFMQWLLSHAKVDEDNEKSAKNGRMDIPRVSTLHLFRVMDDEVPGLRAYLNECVDTLEEVMMFLYQRTTNREDFDFSQHSALRTLFLASHGFKPMQVLHDIVSTTRSCHMQKLLLQFPRWQLATDDDAWEALDTLLSTSKSQLTISAVVDEARKGDSEEKLKTRLPLSVASPKEKFTVMKRNDKVVAGYVDEVYARMSTF</sequence>
<evidence type="ECO:0000256" key="1">
    <source>
        <dbReference type="SAM" id="MobiDB-lite"/>
    </source>
</evidence>
<dbReference type="EMBL" id="ML769394">
    <property type="protein sequence ID" value="KAE9407678.1"/>
    <property type="molecule type" value="Genomic_DNA"/>
</dbReference>
<dbReference type="OrthoDB" id="2921803at2759"/>
<gene>
    <name evidence="2" type="ORF">BT96DRAFT_986330</name>
</gene>
<dbReference type="Proteomes" id="UP000799118">
    <property type="component" value="Unassembled WGS sequence"/>
</dbReference>
<dbReference type="AlphaFoldDB" id="A0A6A4IEG4"/>
<feature type="compositionally biased region" description="Basic and acidic residues" evidence="1">
    <location>
        <begin position="65"/>
        <end position="79"/>
    </location>
</feature>
<evidence type="ECO:0000313" key="2">
    <source>
        <dbReference type="EMBL" id="KAE9407678.1"/>
    </source>
</evidence>
<feature type="region of interest" description="Disordered" evidence="1">
    <location>
        <begin position="60"/>
        <end position="88"/>
    </location>
</feature>
<evidence type="ECO:0008006" key="4">
    <source>
        <dbReference type="Google" id="ProtNLM"/>
    </source>
</evidence>
<reference evidence="2" key="1">
    <citation type="journal article" date="2019" name="Environ. Microbiol.">
        <title>Fungal ecological strategies reflected in gene transcription - a case study of two litter decomposers.</title>
        <authorList>
            <person name="Barbi F."/>
            <person name="Kohler A."/>
            <person name="Barry K."/>
            <person name="Baskaran P."/>
            <person name="Daum C."/>
            <person name="Fauchery L."/>
            <person name="Ihrmark K."/>
            <person name="Kuo A."/>
            <person name="LaButti K."/>
            <person name="Lipzen A."/>
            <person name="Morin E."/>
            <person name="Grigoriev I.V."/>
            <person name="Henrissat B."/>
            <person name="Lindahl B."/>
            <person name="Martin F."/>
        </authorList>
    </citation>
    <scope>NUCLEOTIDE SEQUENCE</scope>
    <source>
        <strain evidence="2">JB14</strain>
    </source>
</reference>